<dbReference type="InterPro" id="IPR011010">
    <property type="entry name" value="DNA_brk_join_enz"/>
</dbReference>
<keyword evidence="4" id="KW-1185">Reference proteome</keyword>
<evidence type="ECO:0000313" key="4">
    <source>
        <dbReference type="Proteomes" id="UP000789359"/>
    </source>
</evidence>
<comment type="caution">
    <text evidence="3">The sequence shown here is derived from an EMBL/GenBank/DDBJ whole genome shotgun (WGS) entry which is preliminary data.</text>
</comment>
<dbReference type="EMBL" id="CAJHOE010000008">
    <property type="protein sequence ID" value="CAD7289287.1"/>
    <property type="molecule type" value="Genomic_DNA"/>
</dbReference>
<protein>
    <recommendedName>
        <fullName evidence="2">Tyr recombinase domain-containing protein</fullName>
    </recommendedName>
</protein>
<evidence type="ECO:0000313" key="3">
    <source>
        <dbReference type="EMBL" id="CAD7289287.1"/>
    </source>
</evidence>
<keyword evidence="1" id="KW-0233">DNA recombination</keyword>
<dbReference type="InterPro" id="IPR002104">
    <property type="entry name" value="Integrase_catalytic"/>
</dbReference>
<accession>A0ABM8Q8Z1</accession>
<dbReference type="InterPro" id="IPR013762">
    <property type="entry name" value="Integrase-like_cat_sf"/>
</dbReference>
<feature type="domain" description="Tyr recombinase" evidence="2">
    <location>
        <begin position="1"/>
        <end position="156"/>
    </location>
</feature>
<reference evidence="3 4" key="1">
    <citation type="submission" date="2020-11" db="EMBL/GenBank/DDBJ databases">
        <authorList>
            <person name="Peeters C."/>
        </authorList>
    </citation>
    <scope>NUCLEOTIDE SEQUENCE [LARGE SCALE GENOMIC DNA]</scope>
    <source>
        <strain evidence="3 4">LMG 8286</strain>
    </source>
</reference>
<evidence type="ECO:0000259" key="2">
    <source>
        <dbReference type="PROSITE" id="PS51898"/>
    </source>
</evidence>
<gene>
    <name evidence="3" type="ORF">LMG8286_01734</name>
</gene>
<organism evidence="3 4">
    <name type="scientific">Campylobacter suis</name>
    <dbReference type="NCBI Taxonomy" id="2790657"/>
    <lineage>
        <taxon>Bacteria</taxon>
        <taxon>Pseudomonadati</taxon>
        <taxon>Campylobacterota</taxon>
        <taxon>Epsilonproteobacteria</taxon>
        <taxon>Campylobacterales</taxon>
        <taxon>Campylobacteraceae</taxon>
        <taxon>Campylobacter</taxon>
    </lineage>
</organism>
<dbReference type="SUPFAM" id="SSF56349">
    <property type="entry name" value="DNA breaking-rejoining enzymes"/>
    <property type="match status" value="1"/>
</dbReference>
<proteinExistence type="predicted"/>
<dbReference type="PROSITE" id="PS51898">
    <property type="entry name" value="TYR_RECOMBINASE"/>
    <property type="match status" value="1"/>
</dbReference>
<sequence length="161" mass="18583">MTQLTTDDIKEIDGVLCIDINKNFDTNLGKKKKVKTSSSIRLIPLHSKLVEIGFLNHIDMRKKKAKENGRAARIFFSDNKDFSEYFRKKINHKVIAKGNKSKTFYSFRHSFINKLLQANQRIEHIAALAGHEQTYNITAKTYGEQINPKILKDVVEVLRYG</sequence>
<dbReference type="Gene3D" id="1.10.443.10">
    <property type="entry name" value="Intergrase catalytic core"/>
    <property type="match status" value="1"/>
</dbReference>
<dbReference type="Proteomes" id="UP000789359">
    <property type="component" value="Unassembled WGS sequence"/>
</dbReference>
<evidence type="ECO:0000256" key="1">
    <source>
        <dbReference type="ARBA" id="ARBA00023172"/>
    </source>
</evidence>
<name>A0ABM8Q8Z1_9BACT</name>